<name>A0ABD1D8F8_CULPP</name>
<gene>
    <name evidence="7" type="ORF">pipiens_002775</name>
</gene>
<evidence type="ECO:0000256" key="5">
    <source>
        <dbReference type="SAM" id="MobiDB-lite"/>
    </source>
</evidence>
<sequence length="819" mass="92917">MSTANNALEPPASCTLCQADDRPLTSLISTDARARQLRRYIRDCLKIVTNSEDDKNTRICADCGEKLQSFNWFYHQGQANDVFLKQLPEGTIPADEPYCRLCLGLKSNMYNVFPTNGQPENPLSEIIAECVGVSLSYYQDFGALICPSCHTQLEGFTTFKRISKQILLDIGDSGANVSVEETSEEVRQPGPDPESLLEVMSVEPEPTKGSNKSKKRKKPPRQVVEPKQIKVEPEPVLFTNASVAFAKNGRQRMFRMLRVADDERNFEVIKEIKGRSKIVVDGYRFVFTSEKKDGTSVWNCEWKVLHNCKHTVTLDANTKFATFPKGMVHPHEPETRLLKCPLGRGNFLQDDGTEDPFWLIGESGLNKQNERHLIYQNQRYVLRSINAMNDTSEWVCNVAKCKSRVEIIGIFKFISLASAEHGHAPLAYRDVCQALKSSKIGLDARDLITEFREQTLPQEEFKKLRRRRKEHSAPAIYAKMAVEDSGRNYDILKIKENLFKVCFQQYGYKYYLRLGEGATLWKCIWEGLHNCNAMVQISPDAKRAELWGSIQHTHPAIPAPIFDCDLIKYSVRSITSAAIETIELLSRKCLYFDSRSLVYRKHIYNLNQVVNQTETRWSCVKAGPNGQMCPASLIINGMMESFLHKGLHCDQPLTDSQLRNIILPGNTIDLSVQQDTLPDSDDSEPDEPTQEPPPDVLIILKQQLFNFTLGRATIHDKQEGKVMPFYFLKDTTKQDDGAYLLFYQQHRYSFASIDEYGVSQWICSKLLQSDAHGVTCTAHITVEGVFQRLEAKGGHNHEGAAMMEYVYRSEGELVRAGVS</sequence>
<feature type="binding site" evidence="4">
    <location>
        <position position="102"/>
    </location>
    <ligand>
        <name>Zn(2+)</name>
        <dbReference type="ChEBI" id="CHEBI:29105"/>
    </ligand>
</feature>
<dbReference type="AlphaFoldDB" id="A0ABD1D8F8"/>
<feature type="region of interest" description="Disordered" evidence="5">
    <location>
        <begin position="178"/>
        <end position="226"/>
    </location>
</feature>
<feature type="binding site" evidence="4">
    <location>
        <position position="99"/>
    </location>
    <ligand>
        <name>Zn(2+)</name>
        <dbReference type="ChEBI" id="CHEBI:29105"/>
    </ligand>
</feature>
<evidence type="ECO:0000256" key="3">
    <source>
        <dbReference type="ARBA" id="ARBA00022833"/>
    </source>
</evidence>
<dbReference type="PANTHER" id="PTHR39942">
    <property type="entry name" value="BCDNA.LD26519-RELATED"/>
    <property type="match status" value="1"/>
</dbReference>
<keyword evidence="2 4" id="KW-0863">Zinc-finger</keyword>
<dbReference type="InterPro" id="IPR012934">
    <property type="entry name" value="Znf_AD"/>
</dbReference>
<reference evidence="7 8" key="1">
    <citation type="submission" date="2024-05" db="EMBL/GenBank/DDBJ databases">
        <title>Culex pipiens pipiens assembly and annotation.</title>
        <authorList>
            <person name="Alout H."/>
            <person name="Durand T."/>
        </authorList>
    </citation>
    <scope>NUCLEOTIDE SEQUENCE [LARGE SCALE GENOMIC DNA]</scope>
    <source>
        <strain evidence="7">HA-2024</strain>
        <tissue evidence="7">Whole body</tissue>
    </source>
</reference>
<dbReference type="Gene3D" id="3.40.1800.20">
    <property type="match status" value="2"/>
</dbReference>
<evidence type="ECO:0000259" key="6">
    <source>
        <dbReference type="PROSITE" id="PS51915"/>
    </source>
</evidence>
<evidence type="ECO:0000256" key="1">
    <source>
        <dbReference type="ARBA" id="ARBA00022723"/>
    </source>
</evidence>
<feature type="compositionally biased region" description="Acidic residues" evidence="5">
    <location>
        <begin position="678"/>
        <end position="689"/>
    </location>
</feature>
<evidence type="ECO:0000256" key="2">
    <source>
        <dbReference type="ARBA" id="ARBA00022771"/>
    </source>
</evidence>
<dbReference type="InterPro" id="IPR007588">
    <property type="entry name" value="Znf_FLYWCH"/>
</dbReference>
<dbReference type="Pfam" id="PF07776">
    <property type="entry name" value="zf-AD"/>
    <property type="match status" value="2"/>
</dbReference>
<feature type="domain" description="ZAD" evidence="6">
    <location>
        <begin position="97"/>
        <end position="173"/>
    </location>
</feature>
<dbReference type="EMBL" id="JBEHCU010006916">
    <property type="protein sequence ID" value="KAL1395926.1"/>
    <property type="molecule type" value="Genomic_DNA"/>
</dbReference>
<keyword evidence="3 4" id="KW-0862">Zinc</keyword>
<proteinExistence type="predicted"/>
<dbReference type="GO" id="GO:0008270">
    <property type="term" value="F:zinc ion binding"/>
    <property type="evidence" value="ECO:0007669"/>
    <property type="project" value="UniProtKB-UniRule"/>
</dbReference>
<organism evidence="7 8">
    <name type="scientific">Culex pipiens pipiens</name>
    <name type="common">Northern house mosquito</name>
    <dbReference type="NCBI Taxonomy" id="38569"/>
    <lineage>
        <taxon>Eukaryota</taxon>
        <taxon>Metazoa</taxon>
        <taxon>Ecdysozoa</taxon>
        <taxon>Arthropoda</taxon>
        <taxon>Hexapoda</taxon>
        <taxon>Insecta</taxon>
        <taxon>Pterygota</taxon>
        <taxon>Neoptera</taxon>
        <taxon>Endopterygota</taxon>
        <taxon>Diptera</taxon>
        <taxon>Nematocera</taxon>
        <taxon>Culicoidea</taxon>
        <taxon>Culicidae</taxon>
        <taxon>Culicinae</taxon>
        <taxon>Culicini</taxon>
        <taxon>Culex</taxon>
        <taxon>Culex</taxon>
    </lineage>
</organism>
<evidence type="ECO:0000313" key="8">
    <source>
        <dbReference type="Proteomes" id="UP001562425"/>
    </source>
</evidence>
<comment type="caution">
    <text evidence="7">The sequence shown here is derived from an EMBL/GenBank/DDBJ whole genome shotgun (WGS) entry which is preliminary data.</text>
</comment>
<dbReference type="PANTHER" id="PTHR39942:SF1">
    <property type="entry name" value="BCDNA.LD26519-RELATED"/>
    <property type="match status" value="1"/>
</dbReference>
<feature type="region of interest" description="Disordered" evidence="5">
    <location>
        <begin position="673"/>
        <end position="693"/>
    </location>
</feature>
<feature type="compositionally biased region" description="Basic residues" evidence="5">
    <location>
        <begin position="211"/>
        <end position="220"/>
    </location>
</feature>
<dbReference type="PROSITE" id="PS51915">
    <property type="entry name" value="ZAD"/>
    <property type="match status" value="1"/>
</dbReference>
<feature type="binding site" evidence="4">
    <location>
        <position position="149"/>
    </location>
    <ligand>
        <name>Zn(2+)</name>
        <dbReference type="ChEBI" id="CHEBI:29105"/>
    </ligand>
</feature>
<feature type="binding site" evidence="4">
    <location>
        <position position="146"/>
    </location>
    <ligand>
        <name>Zn(2+)</name>
        <dbReference type="ChEBI" id="CHEBI:29105"/>
    </ligand>
</feature>
<dbReference type="Pfam" id="PF04500">
    <property type="entry name" value="FLYWCH"/>
    <property type="match status" value="1"/>
</dbReference>
<dbReference type="SMART" id="SM00868">
    <property type="entry name" value="zf-AD"/>
    <property type="match status" value="2"/>
</dbReference>
<dbReference type="Proteomes" id="UP001562425">
    <property type="component" value="Unassembled WGS sequence"/>
</dbReference>
<dbReference type="SUPFAM" id="SSF57716">
    <property type="entry name" value="Glucocorticoid receptor-like (DNA-binding domain)"/>
    <property type="match status" value="2"/>
</dbReference>
<keyword evidence="8" id="KW-1185">Reference proteome</keyword>
<dbReference type="Gene3D" id="2.20.25.240">
    <property type="match status" value="1"/>
</dbReference>
<evidence type="ECO:0000313" key="7">
    <source>
        <dbReference type="EMBL" id="KAL1395926.1"/>
    </source>
</evidence>
<keyword evidence="1 4" id="KW-0479">Metal-binding</keyword>
<evidence type="ECO:0000256" key="4">
    <source>
        <dbReference type="PROSITE-ProRule" id="PRU01263"/>
    </source>
</evidence>
<protein>
    <recommendedName>
        <fullName evidence="6">ZAD domain-containing protein</fullName>
    </recommendedName>
</protein>
<accession>A0ABD1D8F8</accession>